<keyword evidence="3" id="KW-1185">Reference proteome</keyword>
<dbReference type="EMBL" id="VIFM01000395">
    <property type="protein sequence ID" value="TQF09079.1"/>
    <property type="molecule type" value="Genomic_DNA"/>
</dbReference>
<comment type="caution">
    <text evidence="2">The sequence shown here is derived from an EMBL/GenBank/DDBJ whole genome shotgun (WGS) entry which is preliminary data.</text>
</comment>
<organism evidence="2 3">
    <name type="scientific">Myxococcus llanfairpwllgwyngyllgogerychwyrndrobwllllantysiliogogogochensis</name>
    <dbReference type="NCBI Taxonomy" id="2590453"/>
    <lineage>
        <taxon>Bacteria</taxon>
        <taxon>Pseudomonadati</taxon>
        <taxon>Myxococcota</taxon>
        <taxon>Myxococcia</taxon>
        <taxon>Myxococcales</taxon>
        <taxon>Cystobacterineae</taxon>
        <taxon>Myxococcaceae</taxon>
        <taxon>Myxococcus</taxon>
    </lineage>
</organism>
<name>A0A540WJ82_9BACT</name>
<keyword evidence="1" id="KW-1133">Transmembrane helix</keyword>
<keyword evidence="1" id="KW-0472">Membrane</keyword>
<reference evidence="2 3" key="1">
    <citation type="submission" date="2019-06" db="EMBL/GenBank/DDBJ databases">
        <authorList>
            <person name="Livingstone P."/>
            <person name="Whitworth D."/>
        </authorList>
    </citation>
    <scope>NUCLEOTIDE SEQUENCE [LARGE SCALE GENOMIC DNA]</scope>
    <source>
        <strain evidence="2 3">AM401</strain>
    </source>
</reference>
<evidence type="ECO:0000313" key="3">
    <source>
        <dbReference type="Proteomes" id="UP000315369"/>
    </source>
</evidence>
<accession>A0A540WJ82</accession>
<feature type="transmembrane region" description="Helical" evidence="1">
    <location>
        <begin position="35"/>
        <end position="57"/>
    </location>
</feature>
<proteinExistence type="predicted"/>
<dbReference type="Proteomes" id="UP000315369">
    <property type="component" value="Unassembled WGS sequence"/>
</dbReference>
<feature type="transmembrane region" description="Helical" evidence="1">
    <location>
        <begin position="7"/>
        <end position="29"/>
    </location>
</feature>
<dbReference type="AlphaFoldDB" id="A0A540WJ82"/>
<sequence>MNIKTVAFVGQASAVVGGALVIVAGPIALLGARPIALACALGAFVPMAIAVACLFWLDELRAREQQAQRHERDRAAASGPPRHALDAAAALNAALSADPEAVAQLLATRVPCGNALALHPSIQVARDTDGRCTVGVLGLINGVLGTIPAGPRAGWGWVTCLIDDDSKPICFEVTDTGGDGVSPVRPFPAETRGGGR</sequence>
<dbReference type="RefSeq" id="WP_141649065.1">
    <property type="nucleotide sequence ID" value="NZ_VIFM01000395.1"/>
</dbReference>
<keyword evidence="1" id="KW-0812">Transmembrane</keyword>
<evidence type="ECO:0000313" key="2">
    <source>
        <dbReference type="EMBL" id="TQF09079.1"/>
    </source>
</evidence>
<gene>
    <name evidence="2" type="ORF">FJV41_46550</name>
</gene>
<evidence type="ECO:0000256" key="1">
    <source>
        <dbReference type="SAM" id="Phobius"/>
    </source>
</evidence>
<protein>
    <submittedName>
        <fullName evidence="2">Uncharacterized protein</fullName>
    </submittedName>
</protein>